<reference evidence="2" key="1">
    <citation type="submission" date="2018-02" db="EMBL/GenBank/DDBJ databases">
        <title>Rhizophora mucronata_Transcriptome.</title>
        <authorList>
            <person name="Meera S.P."/>
            <person name="Sreeshan A."/>
            <person name="Augustine A."/>
        </authorList>
    </citation>
    <scope>NUCLEOTIDE SEQUENCE</scope>
    <source>
        <tissue evidence="2">Leaf</tissue>
    </source>
</reference>
<dbReference type="AlphaFoldDB" id="A0A2P2QP23"/>
<organism evidence="2">
    <name type="scientific">Rhizophora mucronata</name>
    <name type="common">Asiatic mangrove</name>
    <dbReference type="NCBI Taxonomy" id="61149"/>
    <lineage>
        <taxon>Eukaryota</taxon>
        <taxon>Viridiplantae</taxon>
        <taxon>Streptophyta</taxon>
        <taxon>Embryophyta</taxon>
        <taxon>Tracheophyta</taxon>
        <taxon>Spermatophyta</taxon>
        <taxon>Magnoliopsida</taxon>
        <taxon>eudicotyledons</taxon>
        <taxon>Gunneridae</taxon>
        <taxon>Pentapetalae</taxon>
        <taxon>rosids</taxon>
        <taxon>fabids</taxon>
        <taxon>Malpighiales</taxon>
        <taxon>Rhizophoraceae</taxon>
        <taxon>Rhizophora</taxon>
    </lineage>
</organism>
<name>A0A2P2QP23_RHIMU</name>
<evidence type="ECO:0000256" key="1">
    <source>
        <dbReference type="SAM" id="Phobius"/>
    </source>
</evidence>
<protein>
    <submittedName>
        <fullName evidence="2">Uncharacterized protein</fullName>
    </submittedName>
</protein>
<keyword evidence="1" id="KW-0812">Transmembrane</keyword>
<accession>A0A2P2QP23</accession>
<proteinExistence type="predicted"/>
<feature type="transmembrane region" description="Helical" evidence="1">
    <location>
        <begin position="6"/>
        <end position="29"/>
    </location>
</feature>
<keyword evidence="1" id="KW-0472">Membrane</keyword>
<sequence>MVIDHIYSECISLICFHLAVLISQSIVLVRIKPHALVSLAASWRQ</sequence>
<dbReference type="EMBL" id="GGEC01088292">
    <property type="protein sequence ID" value="MBX68776.1"/>
    <property type="molecule type" value="Transcribed_RNA"/>
</dbReference>
<evidence type="ECO:0000313" key="2">
    <source>
        <dbReference type="EMBL" id="MBX68776.1"/>
    </source>
</evidence>
<keyword evidence="1" id="KW-1133">Transmembrane helix</keyword>